<dbReference type="EMBL" id="JADEXQ010000137">
    <property type="protein sequence ID" value="MBE9032946.1"/>
    <property type="molecule type" value="Genomic_DNA"/>
</dbReference>
<dbReference type="AlphaFoldDB" id="A0A928VQR8"/>
<sequence>MSIQPEAIDRVFAPGLQKDYIKDFQKRGGLTRRRSECFVRLWGYLLWKYQSTITESDAPLQITELELVPEFISCTHREAAVLFYPDAERGSDRSAGLMMDKLVALGLLDKQFDGQTQCWKVREQPEMVLVEDEVAPNVIADYFNPITDSVQAGRLMTRAFSELVRDASATAYKITKSLRKWGKIYAPCIRVLRREDTQNPVGVIVLYPTAEKSEQLFFDSPSKGFYMTNDREDDPFEMAHPGDETCTCIYVRAWLIDQEYLNAETMQLLIETTQATLREMREDYPALCDIYSLIIHPSYEQLRRIMGFEKTVQDSQRSYTWVYLAIDRYIALDAASTVVALTAGLPSTQKGR</sequence>
<organism evidence="1 2">
    <name type="scientific">Romeriopsis navalis LEGE 11480</name>
    <dbReference type="NCBI Taxonomy" id="2777977"/>
    <lineage>
        <taxon>Bacteria</taxon>
        <taxon>Bacillati</taxon>
        <taxon>Cyanobacteriota</taxon>
        <taxon>Cyanophyceae</taxon>
        <taxon>Leptolyngbyales</taxon>
        <taxon>Leptolyngbyaceae</taxon>
        <taxon>Romeriopsis</taxon>
        <taxon>Romeriopsis navalis</taxon>
    </lineage>
</organism>
<evidence type="ECO:0000313" key="2">
    <source>
        <dbReference type="Proteomes" id="UP000625316"/>
    </source>
</evidence>
<accession>A0A928VQR8</accession>
<dbReference type="RefSeq" id="WP_264327759.1">
    <property type="nucleotide sequence ID" value="NZ_JADEXQ010000137.1"/>
</dbReference>
<name>A0A928VQR8_9CYAN</name>
<proteinExistence type="predicted"/>
<reference evidence="1" key="1">
    <citation type="submission" date="2020-10" db="EMBL/GenBank/DDBJ databases">
        <authorList>
            <person name="Castelo-Branco R."/>
            <person name="Eusebio N."/>
            <person name="Adriana R."/>
            <person name="Vieira A."/>
            <person name="Brugerolle De Fraissinette N."/>
            <person name="Rezende De Castro R."/>
            <person name="Schneider M.P."/>
            <person name="Vasconcelos V."/>
            <person name="Leao P.N."/>
        </authorList>
    </citation>
    <scope>NUCLEOTIDE SEQUENCE</scope>
    <source>
        <strain evidence="1">LEGE 11480</strain>
    </source>
</reference>
<protein>
    <submittedName>
        <fullName evidence="1">Uncharacterized protein</fullName>
    </submittedName>
</protein>
<comment type="caution">
    <text evidence="1">The sequence shown here is derived from an EMBL/GenBank/DDBJ whole genome shotgun (WGS) entry which is preliminary data.</text>
</comment>
<evidence type="ECO:0000313" key="1">
    <source>
        <dbReference type="EMBL" id="MBE9032946.1"/>
    </source>
</evidence>
<dbReference type="Proteomes" id="UP000625316">
    <property type="component" value="Unassembled WGS sequence"/>
</dbReference>
<gene>
    <name evidence="1" type="ORF">IQ266_24730</name>
</gene>
<keyword evidence="2" id="KW-1185">Reference proteome</keyword>